<organism evidence="1 2">
    <name type="scientific">Tetrapyrgos nigripes</name>
    <dbReference type="NCBI Taxonomy" id="182062"/>
    <lineage>
        <taxon>Eukaryota</taxon>
        <taxon>Fungi</taxon>
        <taxon>Dikarya</taxon>
        <taxon>Basidiomycota</taxon>
        <taxon>Agaricomycotina</taxon>
        <taxon>Agaricomycetes</taxon>
        <taxon>Agaricomycetidae</taxon>
        <taxon>Agaricales</taxon>
        <taxon>Marasmiineae</taxon>
        <taxon>Marasmiaceae</taxon>
        <taxon>Tetrapyrgos</taxon>
    </lineage>
</organism>
<dbReference type="EMBL" id="JAACJM010000170">
    <property type="protein sequence ID" value="KAF5340893.1"/>
    <property type="molecule type" value="Genomic_DNA"/>
</dbReference>
<proteinExistence type="predicted"/>
<accession>A0A8H5CG81</accession>
<dbReference type="Proteomes" id="UP000559256">
    <property type="component" value="Unassembled WGS sequence"/>
</dbReference>
<reference evidence="1 2" key="1">
    <citation type="journal article" date="2020" name="ISME J.">
        <title>Uncovering the hidden diversity of litter-decomposition mechanisms in mushroom-forming fungi.</title>
        <authorList>
            <person name="Floudas D."/>
            <person name="Bentzer J."/>
            <person name="Ahren D."/>
            <person name="Johansson T."/>
            <person name="Persson P."/>
            <person name="Tunlid A."/>
        </authorList>
    </citation>
    <scope>NUCLEOTIDE SEQUENCE [LARGE SCALE GENOMIC DNA]</scope>
    <source>
        <strain evidence="1 2">CBS 291.85</strain>
    </source>
</reference>
<keyword evidence="2" id="KW-1185">Reference proteome</keyword>
<sequence>MSSTPFSTSSQRLPTLTEWSIDHIRNIFEASTDSHALQAITNTFSDTLSASVNGKPLNRSGVEHLVLGMRRAAAAAGLKVDWERTLEVPDDDATNRDGSFGGFYTISGLRKEIPGSRTLADFIRHKTVTVRIESQSNDQNVDSRKIVSLVFVATDVPVASSTSSITSAGQVNAMPVTRV</sequence>
<comment type="caution">
    <text evidence="1">The sequence shown here is derived from an EMBL/GenBank/DDBJ whole genome shotgun (WGS) entry which is preliminary data.</text>
</comment>
<gene>
    <name evidence="1" type="ORF">D9758_012193</name>
</gene>
<dbReference type="OrthoDB" id="2845803at2759"/>
<name>A0A8H5CG81_9AGAR</name>
<protein>
    <submittedName>
        <fullName evidence="1">Uncharacterized protein</fullName>
    </submittedName>
</protein>
<evidence type="ECO:0000313" key="1">
    <source>
        <dbReference type="EMBL" id="KAF5340893.1"/>
    </source>
</evidence>
<dbReference type="AlphaFoldDB" id="A0A8H5CG81"/>
<evidence type="ECO:0000313" key="2">
    <source>
        <dbReference type="Proteomes" id="UP000559256"/>
    </source>
</evidence>